<proteinExistence type="predicted"/>
<keyword evidence="1" id="KW-1133">Transmembrane helix</keyword>
<feature type="transmembrane region" description="Helical" evidence="1">
    <location>
        <begin position="113"/>
        <end position="133"/>
    </location>
</feature>
<dbReference type="Proteomes" id="UP000318017">
    <property type="component" value="Chromosome"/>
</dbReference>
<evidence type="ECO:0000313" key="3">
    <source>
        <dbReference type="Proteomes" id="UP000318017"/>
    </source>
</evidence>
<feature type="transmembrane region" description="Helical" evidence="1">
    <location>
        <begin position="20"/>
        <end position="41"/>
    </location>
</feature>
<dbReference type="KEGG" id="ahel:Q31a_16540"/>
<feature type="transmembrane region" description="Helical" evidence="1">
    <location>
        <begin position="47"/>
        <end position="72"/>
    </location>
</feature>
<gene>
    <name evidence="2" type="ORF">Q31a_16540</name>
</gene>
<protein>
    <submittedName>
        <fullName evidence="2">Uncharacterized protein</fullName>
    </submittedName>
</protein>
<name>A0A518G428_9BACT</name>
<keyword evidence="1" id="KW-0472">Membrane</keyword>
<dbReference type="RefSeq" id="WP_145076255.1">
    <property type="nucleotide sequence ID" value="NZ_CP036298.1"/>
</dbReference>
<sequence length="233" mass="25875">MARSSNTPIPNTARQPLSLFDLFVLLSATAIAFSFGAPFLRELNATQWYWVTTLAAFQVGALCLAFCCLKFLRKAKMVQRQQLLAVSGSLIGKLEDESENIPGVKKSSRWFEFVHLIALQALLVATTVVGAKIDLPNFLVVYSLVPYLLFTVGFIAHWVGVDWLTMGGQIQFFEAGMSIDGVTLIPWDQVSIRPRKLQSSGIAIVYSDRRGLKNTVFADCSDALRQQLLERPT</sequence>
<accession>A0A518G428</accession>
<dbReference type="AlphaFoldDB" id="A0A518G428"/>
<keyword evidence="1" id="KW-0812">Transmembrane</keyword>
<reference evidence="2 3" key="1">
    <citation type="submission" date="2019-02" db="EMBL/GenBank/DDBJ databases">
        <title>Deep-cultivation of Planctomycetes and their phenomic and genomic characterization uncovers novel biology.</title>
        <authorList>
            <person name="Wiegand S."/>
            <person name="Jogler M."/>
            <person name="Boedeker C."/>
            <person name="Pinto D."/>
            <person name="Vollmers J."/>
            <person name="Rivas-Marin E."/>
            <person name="Kohn T."/>
            <person name="Peeters S.H."/>
            <person name="Heuer A."/>
            <person name="Rast P."/>
            <person name="Oberbeckmann S."/>
            <person name="Bunk B."/>
            <person name="Jeske O."/>
            <person name="Meyerdierks A."/>
            <person name="Storesund J.E."/>
            <person name="Kallscheuer N."/>
            <person name="Luecker S."/>
            <person name="Lage O.M."/>
            <person name="Pohl T."/>
            <person name="Merkel B.J."/>
            <person name="Hornburger P."/>
            <person name="Mueller R.-W."/>
            <person name="Bruemmer F."/>
            <person name="Labrenz M."/>
            <person name="Spormann A.M."/>
            <person name="Op den Camp H."/>
            <person name="Overmann J."/>
            <person name="Amann R."/>
            <person name="Jetten M.S.M."/>
            <person name="Mascher T."/>
            <person name="Medema M.H."/>
            <person name="Devos D.P."/>
            <person name="Kaster A.-K."/>
            <person name="Ovreas L."/>
            <person name="Rohde M."/>
            <person name="Galperin M.Y."/>
            <person name="Jogler C."/>
        </authorList>
    </citation>
    <scope>NUCLEOTIDE SEQUENCE [LARGE SCALE GENOMIC DNA]</scope>
    <source>
        <strain evidence="2 3">Q31a</strain>
    </source>
</reference>
<dbReference type="EMBL" id="CP036298">
    <property type="protein sequence ID" value="QDV23356.1"/>
    <property type="molecule type" value="Genomic_DNA"/>
</dbReference>
<organism evidence="2 3">
    <name type="scientific">Aureliella helgolandensis</name>
    <dbReference type="NCBI Taxonomy" id="2527968"/>
    <lineage>
        <taxon>Bacteria</taxon>
        <taxon>Pseudomonadati</taxon>
        <taxon>Planctomycetota</taxon>
        <taxon>Planctomycetia</taxon>
        <taxon>Pirellulales</taxon>
        <taxon>Pirellulaceae</taxon>
        <taxon>Aureliella</taxon>
    </lineage>
</organism>
<evidence type="ECO:0000256" key="1">
    <source>
        <dbReference type="SAM" id="Phobius"/>
    </source>
</evidence>
<feature type="transmembrane region" description="Helical" evidence="1">
    <location>
        <begin position="139"/>
        <end position="161"/>
    </location>
</feature>
<evidence type="ECO:0000313" key="2">
    <source>
        <dbReference type="EMBL" id="QDV23356.1"/>
    </source>
</evidence>
<keyword evidence="3" id="KW-1185">Reference proteome</keyword>